<dbReference type="AlphaFoldDB" id="A0AAN8ZXP7"/>
<feature type="non-terminal residue" evidence="2">
    <location>
        <position position="728"/>
    </location>
</feature>
<evidence type="ECO:0000256" key="1">
    <source>
        <dbReference type="SAM" id="MobiDB-lite"/>
    </source>
</evidence>
<keyword evidence="3" id="KW-1185">Reference proteome</keyword>
<feature type="region of interest" description="Disordered" evidence="1">
    <location>
        <begin position="125"/>
        <end position="151"/>
    </location>
</feature>
<protein>
    <submittedName>
        <fullName evidence="2">Uncharacterized protein</fullName>
    </submittedName>
</protein>
<dbReference type="EMBL" id="JAXCGZ010017748">
    <property type="protein sequence ID" value="KAK7067763.1"/>
    <property type="molecule type" value="Genomic_DNA"/>
</dbReference>
<comment type="caution">
    <text evidence="2">The sequence shown here is derived from an EMBL/GenBank/DDBJ whole genome shotgun (WGS) entry which is preliminary data.</text>
</comment>
<organism evidence="2 3">
    <name type="scientific">Halocaridina rubra</name>
    <name type="common">Hawaiian red shrimp</name>
    <dbReference type="NCBI Taxonomy" id="373956"/>
    <lineage>
        <taxon>Eukaryota</taxon>
        <taxon>Metazoa</taxon>
        <taxon>Ecdysozoa</taxon>
        <taxon>Arthropoda</taxon>
        <taxon>Crustacea</taxon>
        <taxon>Multicrustacea</taxon>
        <taxon>Malacostraca</taxon>
        <taxon>Eumalacostraca</taxon>
        <taxon>Eucarida</taxon>
        <taxon>Decapoda</taxon>
        <taxon>Pleocyemata</taxon>
        <taxon>Caridea</taxon>
        <taxon>Atyoidea</taxon>
        <taxon>Atyidae</taxon>
        <taxon>Halocaridina</taxon>
    </lineage>
</organism>
<evidence type="ECO:0000313" key="3">
    <source>
        <dbReference type="Proteomes" id="UP001381693"/>
    </source>
</evidence>
<name>A0AAN8ZXP7_HALRR</name>
<feature type="compositionally biased region" description="Polar residues" evidence="1">
    <location>
        <begin position="286"/>
        <end position="296"/>
    </location>
</feature>
<feature type="region of interest" description="Disordered" evidence="1">
    <location>
        <begin position="517"/>
        <end position="575"/>
    </location>
</feature>
<feature type="region of interest" description="Disordered" evidence="1">
    <location>
        <begin position="283"/>
        <end position="316"/>
    </location>
</feature>
<evidence type="ECO:0000313" key="2">
    <source>
        <dbReference type="EMBL" id="KAK7067763.1"/>
    </source>
</evidence>
<proteinExistence type="predicted"/>
<gene>
    <name evidence="2" type="ORF">SK128_013860</name>
</gene>
<reference evidence="2 3" key="1">
    <citation type="submission" date="2023-11" db="EMBL/GenBank/DDBJ databases">
        <title>Halocaridina rubra genome assembly.</title>
        <authorList>
            <person name="Smith C."/>
        </authorList>
    </citation>
    <scope>NUCLEOTIDE SEQUENCE [LARGE SCALE GENOMIC DNA]</scope>
    <source>
        <strain evidence="2">EP-1</strain>
        <tissue evidence="2">Whole</tissue>
    </source>
</reference>
<accession>A0AAN8ZXP7</accession>
<feature type="compositionally biased region" description="Low complexity" evidence="1">
    <location>
        <begin position="299"/>
        <end position="308"/>
    </location>
</feature>
<dbReference type="Proteomes" id="UP001381693">
    <property type="component" value="Unassembled WGS sequence"/>
</dbReference>
<feature type="compositionally biased region" description="Low complexity" evidence="1">
    <location>
        <begin position="560"/>
        <end position="575"/>
    </location>
</feature>
<feature type="compositionally biased region" description="Low complexity" evidence="1">
    <location>
        <begin position="135"/>
        <end position="151"/>
    </location>
</feature>
<sequence>MNENANGIVCSDIGQTIKREPVACKIPARASECETSRSSVSVTNQDVVGVTNYQGARPSTSAVTNNYHLIGDKCVQTEVTVTNSYLQAGGDRRTMTVGSNYQHNLNGNNERPLSSTNTTYLHANSSAGRATEIQASTSYHSRSSNNASNNIATSSYQHNVTSGSSGGGTTGGTATLTNGSVNYQEGIGSSSVCSSYHLHPGGGMVTGNGTTVGQVNAPPGYYYSPILNPQQPLLRPIMAAQPPLYSPLLTPQQHSYPMPHASPSAGSAYLASLTESMRGNLADMLPSTSENAYKDTSQSERQSSSSGQAGKSCDSADPRQFAVEMCQRRLQTDAGFNPPSYPSCGEVVRSSHDQRNFDEYSRMNSFPEDGSSRNWDAMGNCGTGTCANRSSGTAPPPNHMTHPYPYSYTDCRIDVAWNKCVAGVGGTPSASGDNFHSQNHQLESNQIKAVARGPASHTTVTVNMNMGASSADPSMTRSHYEYQALSGAQIPTFLPYLTPLNYQQVTENHLEARNEQRLGSNRSNSQLCENQVSASSVRQAEQAVSSGDIKLPSHPPLPHPQSQAATTNSTATTSYAHTSVQTNLVTSTSTGGINHQKCLQQHKHSSANQMQPCGHGVYKRESSEEDAVNKCQACEVCCITESHLSSLTSAASLRLPCAIEVNEARKELPTTSHKKKVSDELSNDNNSCLVCDSVISSSEGQHESGRNSDATMSTASCSVDSLVTVVSK</sequence>
<feature type="compositionally biased region" description="Polar residues" evidence="1">
    <location>
        <begin position="517"/>
        <end position="545"/>
    </location>
</feature>